<dbReference type="GO" id="GO:0000270">
    <property type="term" value="P:peptidoglycan metabolic process"/>
    <property type="evidence" value="ECO:0007669"/>
    <property type="project" value="TreeGrafter"/>
</dbReference>
<dbReference type="InterPro" id="IPR051599">
    <property type="entry name" value="Cell_Envelope_Assoc"/>
</dbReference>
<protein>
    <submittedName>
        <fullName evidence="3">Putative membrane protein</fullName>
    </submittedName>
</protein>
<feature type="domain" description="DUF218" evidence="2">
    <location>
        <begin position="32"/>
        <end position="141"/>
    </location>
</feature>
<sequence>MFFLYSLIFFSIILFFGAGRLLLIHQAPRQADIIIVLSGGAGRSEKGAELYKEGYTQNILLSNAKESASNSGDMLQTALALGIPKDAILTEKAALSTYQNAKLTLPIMKQHGFTSAIVVSSDFHMRRAKILFDHVYKHSGIELTYVGSDSGYNAKRWWSDRYSRETTFNEYTKMIGNLFGYNGPEAKDALQQIKRWFR</sequence>
<proteinExistence type="predicted"/>
<keyword evidence="1" id="KW-1133">Transmembrane helix</keyword>
<dbReference type="EMBL" id="LN831776">
    <property type="protein sequence ID" value="CQR57840.1"/>
    <property type="molecule type" value="Genomic_DNA"/>
</dbReference>
<feature type="transmembrane region" description="Helical" evidence="1">
    <location>
        <begin position="6"/>
        <end position="23"/>
    </location>
</feature>
<organism evidence="3 4">
    <name type="scientific">Paenibacillus riograndensis SBR5</name>
    <dbReference type="NCBI Taxonomy" id="1073571"/>
    <lineage>
        <taxon>Bacteria</taxon>
        <taxon>Bacillati</taxon>
        <taxon>Bacillota</taxon>
        <taxon>Bacilli</taxon>
        <taxon>Bacillales</taxon>
        <taxon>Paenibacillaceae</taxon>
        <taxon>Paenibacillus</taxon>
        <taxon>Paenibacillus sonchi group</taxon>
    </lineage>
</organism>
<dbReference type="Gene3D" id="3.40.50.620">
    <property type="entry name" value="HUPs"/>
    <property type="match status" value="1"/>
</dbReference>
<accession>A0A0E4HCY0</accession>
<dbReference type="InterPro" id="IPR003848">
    <property type="entry name" value="DUF218"/>
</dbReference>
<dbReference type="InterPro" id="IPR014729">
    <property type="entry name" value="Rossmann-like_a/b/a_fold"/>
</dbReference>
<gene>
    <name evidence="3" type="ORF">PRIO_5451</name>
</gene>
<dbReference type="Proteomes" id="UP000033163">
    <property type="component" value="Chromosome I"/>
</dbReference>
<dbReference type="Pfam" id="PF02698">
    <property type="entry name" value="DUF218"/>
    <property type="match status" value="1"/>
</dbReference>
<dbReference type="KEGG" id="pri:PRIO_5451"/>
<dbReference type="GO" id="GO:0005886">
    <property type="term" value="C:plasma membrane"/>
    <property type="evidence" value="ECO:0007669"/>
    <property type="project" value="TreeGrafter"/>
</dbReference>
<evidence type="ECO:0000256" key="1">
    <source>
        <dbReference type="SAM" id="Phobius"/>
    </source>
</evidence>
<evidence type="ECO:0000313" key="3">
    <source>
        <dbReference type="EMBL" id="CQR57840.1"/>
    </source>
</evidence>
<dbReference type="GO" id="GO:0043164">
    <property type="term" value="P:Gram-negative-bacterium-type cell wall biogenesis"/>
    <property type="evidence" value="ECO:0007669"/>
    <property type="project" value="TreeGrafter"/>
</dbReference>
<reference evidence="4" key="1">
    <citation type="submission" date="2015-03" db="EMBL/GenBank/DDBJ databases">
        <authorList>
            <person name="Wibberg D."/>
        </authorList>
    </citation>
    <scope>NUCLEOTIDE SEQUENCE [LARGE SCALE GENOMIC DNA]</scope>
</reference>
<evidence type="ECO:0000313" key="4">
    <source>
        <dbReference type="Proteomes" id="UP000033163"/>
    </source>
</evidence>
<evidence type="ECO:0000259" key="2">
    <source>
        <dbReference type="Pfam" id="PF02698"/>
    </source>
</evidence>
<dbReference type="AlphaFoldDB" id="A0A0E4HCY0"/>
<dbReference type="PATRIC" id="fig|1073571.4.peg.5842"/>
<dbReference type="HOGENOM" id="CLU_102863_3_0_9"/>
<dbReference type="STRING" id="483937.AMQ84_03545"/>
<dbReference type="PANTHER" id="PTHR30336">
    <property type="entry name" value="INNER MEMBRANE PROTEIN, PROBABLE PERMEASE"/>
    <property type="match status" value="1"/>
</dbReference>
<dbReference type="PANTHER" id="PTHR30336:SF4">
    <property type="entry name" value="ENVELOPE BIOGENESIS FACTOR ELYC"/>
    <property type="match status" value="1"/>
</dbReference>
<dbReference type="RefSeq" id="WP_020427580.1">
    <property type="nucleotide sequence ID" value="NZ_LN831776.1"/>
</dbReference>
<name>A0A0E4HCY0_9BACL</name>
<keyword evidence="1" id="KW-0472">Membrane</keyword>
<keyword evidence="1" id="KW-0812">Transmembrane</keyword>
<dbReference type="CDD" id="cd06259">
    <property type="entry name" value="YdcF-like"/>
    <property type="match status" value="1"/>
</dbReference>